<dbReference type="SMART" id="SM00380">
    <property type="entry name" value="AP2"/>
    <property type="match status" value="1"/>
</dbReference>
<evidence type="ECO:0000256" key="1">
    <source>
        <dbReference type="ARBA" id="ARBA00004123"/>
    </source>
</evidence>
<comment type="subcellular location">
    <subcellularLocation>
        <location evidence="1">Nucleus</location>
    </subcellularLocation>
</comment>
<evidence type="ECO:0000256" key="4">
    <source>
        <dbReference type="ARBA" id="ARBA00023159"/>
    </source>
</evidence>
<dbReference type="InterPro" id="IPR016177">
    <property type="entry name" value="DNA-bd_dom_sf"/>
</dbReference>
<dbReference type="Pfam" id="PF00847">
    <property type="entry name" value="AP2"/>
    <property type="match status" value="1"/>
</dbReference>
<protein>
    <submittedName>
        <fullName evidence="10">Putative Dehydration-responsive element-binding protein 1F</fullName>
    </submittedName>
</protein>
<keyword evidence="6" id="KW-0539">Nucleus</keyword>
<feature type="domain" description="AP2/ERF" evidence="9">
    <location>
        <begin position="115"/>
        <end position="172"/>
    </location>
</feature>
<evidence type="ECO:0000313" key="11">
    <source>
        <dbReference type="Proteomes" id="UP000593562"/>
    </source>
</evidence>
<gene>
    <name evidence="10" type="ORF">HS088_TW16G00914</name>
</gene>
<keyword evidence="2" id="KW-0805">Transcription regulation</keyword>
<comment type="caution">
    <text evidence="10">The sequence shown here is derived from an EMBL/GenBank/DDBJ whole genome shotgun (WGS) entry which is preliminary data.</text>
</comment>
<dbReference type="PRINTS" id="PR00367">
    <property type="entry name" value="ETHRSPELEMNT"/>
</dbReference>
<reference evidence="10 11" key="1">
    <citation type="journal article" date="2020" name="Nat. Commun.">
        <title>Genome of Tripterygium wilfordii and identification of cytochrome P450 involved in triptolide biosynthesis.</title>
        <authorList>
            <person name="Tu L."/>
            <person name="Su P."/>
            <person name="Zhang Z."/>
            <person name="Gao L."/>
            <person name="Wang J."/>
            <person name="Hu T."/>
            <person name="Zhou J."/>
            <person name="Zhang Y."/>
            <person name="Zhao Y."/>
            <person name="Liu Y."/>
            <person name="Song Y."/>
            <person name="Tong Y."/>
            <person name="Lu Y."/>
            <person name="Yang J."/>
            <person name="Xu C."/>
            <person name="Jia M."/>
            <person name="Peters R.J."/>
            <person name="Huang L."/>
            <person name="Gao W."/>
        </authorList>
    </citation>
    <scope>NUCLEOTIDE SEQUENCE [LARGE SCALE GENOMIC DNA]</scope>
    <source>
        <strain evidence="11">cv. XIE 37</strain>
        <tissue evidence="10">Leaf</tissue>
    </source>
</reference>
<comment type="similarity">
    <text evidence="7">Belongs to the AP2/ERF transcription factor family. ERF subfamily.</text>
</comment>
<evidence type="ECO:0000256" key="3">
    <source>
        <dbReference type="ARBA" id="ARBA00023125"/>
    </source>
</evidence>
<keyword evidence="11" id="KW-1185">Reference proteome</keyword>
<dbReference type="Proteomes" id="UP000593562">
    <property type="component" value="Unassembled WGS sequence"/>
</dbReference>
<dbReference type="InParanoid" id="A0A7J7CK70"/>
<dbReference type="GO" id="GO:0005634">
    <property type="term" value="C:nucleus"/>
    <property type="evidence" value="ECO:0007669"/>
    <property type="project" value="UniProtKB-SubCell"/>
</dbReference>
<dbReference type="CDD" id="cd00018">
    <property type="entry name" value="AP2"/>
    <property type="match status" value="1"/>
</dbReference>
<feature type="compositionally biased region" description="Low complexity" evidence="8">
    <location>
        <begin position="70"/>
        <end position="83"/>
    </location>
</feature>
<dbReference type="EMBL" id="JAAARO010000016">
    <property type="protein sequence ID" value="KAF5734465.1"/>
    <property type="molecule type" value="Genomic_DNA"/>
</dbReference>
<dbReference type="PANTHER" id="PTHR31839">
    <property type="entry name" value="DEHYDRATION-RESPONSIVE ELEMENT-BINDING PROTEIN 1D"/>
    <property type="match status" value="1"/>
</dbReference>
<dbReference type="InterPro" id="IPR001471">
    <property type="entry name" value="AP2/ERF_dom"/>
</dbReference>
<evidence type="ECO:0000256" key="5">
    <source>
        <dbReference type="ARBA" id="ARBA00023163"/>
    </source>
</evidence>
<evidence type="ECO:0000256" key="6">
    <source>
        <dbReference type="ARBA" id="ARBA00023242"/>
    </source>
</evidence>
<evidence type="ECO:0000313" key="10">
    <source>
        <dbReference type="EMBL" id="KAF5734465.1"/>
    </source>
</evidence>
<organism evidence="10 11">
    <name type="scientific">Tripterygium wilfordii</name>
    <name type="common">Thunder God vine</name>
    <dbReference type="NCBI Taxonomy" id="458696"/>
    <lineage>
        <taxon>Eukaryota</taxon>
        <taxon>Viridiplantae</taxon>
        <taxon>Streptophyta</taxon>
        <taxon>Embryophyta</taxon>
        <taxon>Tracheophyta</taxon>
        <taxon>Spermatophyta</taxon>
        <taxon>Magnoliopsida</taxon>
        <taxon>eudicotyledons</taxon>
        <taxon>Gunneridae</taxon>
        <taxon>Pentapetalae</taxon>
        <taxon>rosids</taxon>
        <taxon>fabids</taxon>
        <taxon>Celastrales</taxon>
        <taxon>Celastraceae</taxon>
        <taxon>Tripterygium</taxon>
    </lineage>
</organism>
<dbReference type="PROSITE" id="PS51032">
    <property type="entry name" value="AP2_ERF"/>
    <property type="match status" value="1"/>
</dbReference>
<dbReference type="GO" id="GO:0003700">
    <property type="term" value="F:DNA-binding transcription factor activity"/>
    <property type="evidence" value="ECO:0007669"/>
    <property type="project" value="InterPro"/>
</dbReference>
<dbReference type="OrthoDB" id="676764at2759"/>
<evidence type="ECO:0000256" key="7">
    <source>
        <dbReference type="ARBA" id="ARBA00024343"/>
    </source>
</evidence>
<dbReference type="InterPro" id="IPR045277">
    <property type="entry name" value="DRE1A-I"/>
</dbReference>
<sequence>MRCENPSAYSRAIHGSLRVQYSTCLYVCVYISSRKQRLVITETPAKLKNMNIIQHFSDPCPFTSNEKAESSSSSASDCASSSHRTSHSNEEFLLATNRPKKRAGRRVFKETRHPTFRGVRRRNNKKWVCELREPNKKSRLWLGTYPSPEMAARAHDVAALALRGKSACLNFADSAWRLPVPATMDGNDIKRAATEAAEMFRPQEIEEIDASDDENADVVEKVSSDVISREEKSEENGMYIDEEDILDMPRLLVDMAQGLLISPPRNLGDGSMEWDEEGDVGVSLWTFSV</sequence>
<dbReference type="GO" id="GO:0003677">
    <property type="term" value="F:DNA binding"/>
    <property type="evidence" value="ECO:0007669"/>
    <property type="project" value="UniProtKB-KW"/>
</dbReference>
<evidence type="ECO:0000256" key="8">
    <source>
        <dbReference type="SAM" id="MobiDB-lite"/>
    </source>
</evidence>
<evidence type="ECO:0000259" key="9">
    <source>
        <dbReference type="PROSITE" id="PS51032"/>
    </source>
</evidence>
<keyword evidence="4" id="KW-0010">Activator</keyword>
<dbReference type="InterPro" id="IPR036955">
    <property type="entry name" value="AP2/ERF_dom_sf"/>
</dbReference>
<name>A0A7J7CK70_TRIWF</name>
<evidence type="ECO:0000256" key="2">
    <source>
        <dbReference type="ARBA" id="ARBA00023015"/>
    </source>
</evidence>
<keyword evidence="3" id="KW-0238">DNA-binding</keyword>
<accession>A0A7J7CK70</accession>
<dbReference type="Gene3D" id="3.30.730.10">
    <property type="entry name" value="AP2/ERF domain"/>
    <property type="match status" value="1"/>
</dbReference>
<dbReference type="PANTHER" id="PTHR31839:SF25">
    <property type="entry name" value="DEHYDRATION-RESPONSIVE ELEMENT-BINDING PROTEIN 1F"/>
    <property type="match status" value="1"/>
</dbReference>
<keyword evidence="5" id="KW-0804">Transcription</keyword>
<dbReference type="AlphaFoldDB" id="A0A7J7CK70"/>
<dbReference type="SUPFAM" id="SSF54171">
    <property type="entry name" value="DNA-binding domain"/>
    <property type="match status" value="1"/>
</dbReference>
<proteinExistence type="inferred from homology"/>
<feature type="region of interest" description="Disordered" evidence="8">
    <location>
        <begin position="64"/>
        <end position="84"/>
    </location>
</feature>